<dbReference type="InterPro" id="IPR002508">
    <property type="entry name" value="MurNAc-LAA_cat"/>
</dbReference>
<evidence type="ECO:0000313" key="3">
    <source>
        <dbReference type="EMBL" id="MDN7244717.1"/>
    </source>
</evidence>
<name>A0ABT8NAM7_9BACL</name>
<reference evidence="3 4" key="1">
    <citation type="submission" date="2023-07" db="EMBL/GenBank/DDBJ databases">
        <title>Novel species in genus Planococcus.</title>
        <authorList>
            <person name="Ning S."/>
        </authorList>
    </citation>
    <scope>NUCLEOTIDE SEQUENCE [LARGE SCALE GENOMIC DNA]</scope>
    <source>
        <strain evidence="3 4">N017</strain>
    </source>
</reference>
<dbReference type="Pfam" id="PF01520">
    <property type="entry name" value="Amidase_3"/>
    <property type="match status" value="1"/>
</dbReference>
<organism evidence="3 4">
    <name type="scientific">Planococcus shenhongbingii</name>
    <dbReference type="NCBI Taxonomy" id="3058398"/>
    <lineage>
        <taxon>Bacteria</taxon>
        <taxon>Bacillati</taxon>
        <taxon>Bacillota</taxon>
        <taxon>Bacilli</taxon>
        <taxon>Bacillales</taxon>
        <taxon>Caryophanaceae</taxon>
        <taxon>Planococcus</taxon>
    </lineage>
</organism>
<dbReference type="Pfam" id="PF04122">
    <property type="entry name" value="CW_binding_2"/>
    <property type="match status" value="3"/>
</dbReference>
<dbReference type="InterPro" id="IPR051922">
    <property type="entry name" value="Bact_Sporulation_Assoc"/>
</dbReference>
<dbReference type="EMBL" id="JAUJWU010000001">
    <property type="protein sequence ID" value="MDN7244717.1"/>
    <property type="molecule type" value="Genomic_DNA"/>
</dbReference>
<feature type="chain" id="PRO_5046234276" evidence="1">
    <location>
        <begin position="25"/>
        <end position="763"/>
    </location>
</feature>
<dbReference type="Gene3D" id="3.40.630.40">
    <property type="entry name" value="Zn-dependent exopeptidases"/>
    <property type="match status" value="1"/>
</dbReference>
<protein>
    <submittedName>
        <fullName evidence="3">Cell wall-binding repeat-containing protein</fullName>
    </submittedName>
</protein>
<dbReference type="CDD" id="cd02696">
    <property type="entry name" value="MurNAc-LAA"/>
    <property type="match status" value="1"/>
</dbReference>
<dbReference type="Proteomes" id="UP001172142">
    <property type="component" value="Unassembled WGS sequence"/>
</dbReference>
<dbReference type="RefSeq" id="WP_301855212.1">
    <property type="nucleotide sequence ID" value="NZ_JAUJWU010000001.1"/>
</dbReference>
<dbReference type="SUPFAM" id="SSF53187">
    <property type="entry name" value="Zn-dependent exopeptidases"/>
    <property type="match status" value="1"/>
</dbReference>
<dbReference type="InterPro" id="IPR007253">
    <property type="entry name" value="Cell_wall-bd_2"/>
</dbReference>
<sequence>MKTKILFVLILLLAMSFSPKDTSAAGKPTIILDPGHGGMYGGTAGYSGNRTGYYEKHANMEISKRIKSELEKLGFAVKMTRTADTHFNSYSSGSDLISRMRVANNMAVGNNDNSVFVSVHHNATTSPTYGGYETYYFNKAYTDYNYPPDKMQAHYSPESQRLANVTHNSVISSGVREGRGIVPNSLYVTRNAQMPAVLLEVGYMSNPTEERMIKTAEFQQKVAVSFAKGVNSFFNVYVVNDANGKALRHYTSKTDALNYAKTISGSYVTYKKTGAVQTTASTPEPTPAPAPTPTPAPIPVVKPLVYGVYHSAVKINNNMFATEQEAEKYAAQWKNTRVVHTTTGNVVWSNYMPLKYTVQDGSKNDVKKFYQKDQAIAHAQKLAKASVIDNTTQDILWSNFQRKNFVVRSKDKGVMADFYNREEARSYAALWPNSELFDIWAQKVIYTNPKTTAYTYSPKNIVGKDRIATAIEVSKQLYPNGFASTKSKKTVVLATSHEYADALSAGPLAAHYGNAPILLNKQAALSANVEAEIKRLKANHVIIVGGTVSLSAGIENKLKGMGITVERLSGANRYETNAKINSKMPNTSGVFVASGSDFPDALTAASTAVIKNWPIVLVNEKLATPARLNNAFGDDIVIIGGSKSVPAKIETNLEKLIGSDKVMRLSGQTRYDTSTAVLNYYSDEFISNSLIVSSGANYPDALVSSALTKRYNAPLFLVPEGNMPTSLTNTLKTNSTEKLINRIYYVGGTVPDSVKSTINAMQK</sequence>
<dbReference type="Gene3D" id="3.40.50.12090">
    <property type="match status" value="2"/>
</dbReference>
<keyword evidence="4" id="KW-1185">Reference proteome</keyword>
<proteinExistence type="predicted"/>
<dbReference type="PANTHER" id="PTHR30032:SF8">
    <property type="entry name" value="GERMINATION-SPECIFIC N-ACETYLMURAMOYL-L-ALANINE AMIDASE"/>
    <property type="match status" value="1"/>
</dbReference>
<dbReference type="SMART" id="SM00646">
    <property type="entry name" value="Ami_3"/>
    <property type="match status" value="1"/>
</dbReference>
<evidence type="ECO:0000313" key="4">
    <source>
        <dbReference type="Proteomes" id="UP001172142"/>
    </source>
</evidence>
<evidence type="ECO:0000256" key="1">
    <source>
        <dbReference type="SAM" id="SignalP"/>
    </source>
</evidence>
<evidence type="ECO:0000259" key="2">
    <source>
        <dbReference type="SMART" id="SM00646"/>
    </source>
</evidence>
<keyword evidence="1" id="KW-0732">Signal</keyword>
<gene>
    <name evidence="3" type="ORF">QWY13_04350</name>
</gene>
<accession>A0ABT8NAM7</accession>
<comment type="caution">
    <text evidence="3">The sequence shown here is derived from an EMBL/GenBank/DDBJ whole genome shotgun (WGS) entry which is preliminary data.</text>
</comment>
<feature type="domain" description="MurNAc-LAA" evidence="2">
    <location>
        <begin position="104"/>
        <end position="231"/>
    </location>
</feature>
<dbReference type="PANTHER" id="PTHR30032">
    <property type="entry name" value="N-ACETYLMURAMOYL-L-ALANINE AMIDASE-RELATED"/>
    <property type="match status" value="1"/>
</dbReference>
<feature type="signal peptide" evidence="1">
    <location>
        <begin position="1"/>
        <end position="24"/>
    </location>
</feature>